<feature type="chain" id="PRO_5011768369" description="UrcA family protein" evidence="1">
    <location>
        <begin position="24"/>
        <end position="109"/>
    </location>
</feature>
<dbReference type="AlphaFoldDB" id="A0A1I6L5Y8"/>
<evidence type="ECO:0000313" key="2">
    <source>
        <dbReference type="EMBL" id="SFR98921.1"/>
    </source>
</evidence>
<proteinExistence type="predicted"/>
<protein>
    <recommendedName>
        <fullName evidence="4">UrcA family protein</fullName>
    </recommendedName>
</protein>
<feature type="signal peptide" evidence="1">
    <location>
        <begin position="1"/>
        <end position="23"/>
    </location>
</feature>
<evidence type="ECO:0000256" key="1">
    <source>
        <dbReference type="SAM" id="SignalP"/>
    </source>
</evidence>
<dbReference type="STRING" id="1123755.SAMN05444714_0228"/>
<dbReference type="Proteomes" id="UP000198926">
    <property type="component" value="Unassembled WGS sequence"/>
</dbReference>
<evidence type="ECO:0008006" key="4">
    <source>
        <dbReference type="Google" id="ProtNLM"/>
    </source>
</evidence>
<gene>
    <name evidence="2" type="ORF">SAMN05444714_0228</name>
</gene>
<keyword evidence="3" id="KW-1185">Reference proteome</keyword>
<dbReference type="EMBL" id="FOZM01000001">
    <property type="protein sequence ID" value="SFR98921.1"/>
    <property type="molecule type" value="Genomic_DNA"/>
</dbReference>
<accession>A0A1I6L5Y8</accession>
<sequence length="109" mass="11910">MTLSRVLICGLLVIQPASGFALADERTQVFDCLVDLAEQLEADHGNLADLAETIVARNCFSERTDYLKSIDAANGEGLAAYQKEMEEEVRAALIAIRAKRTGFDFLSSN</sequence>
<name>A0A1I6L5Y8_9RHOB</name>
<reference evidence="2 3" key="1">
    <citation type="submission" date="2016-10" db="EMBL/GenBank/DDBJ databases">
        <authorList>
            <person name="de Groot N.N."/>
        </authorList>
    </citation>
    <scope>NUCLEOTIDE SEQUENCE [LARGE SCALE GENOMIC DNA]</scope>
    <source>
        <strain evidence="2 3">DSM 29433</strain>
    </source>
</reference>
<organism evidence="2 3">
    <name type="scientific">Yoonia litorea</name>
    <dbReference type="NCBI Taxonomy" id="1123755"/>
    <lineage>
        <taxon>Bacteria</taxon>
        <taxon>Pseudomonadati</taxon>
        <taxon>Pseudomonadota</taxon>
        <taxon>Alphaproteobacteria</taxon>
        <taxon>Rhodobacterales</taxon>
        <taxon>Paracoccaceae</taxon>
        <taxon>Yoonia</taxon>
    </lineage>
</organism>
<dbReference type="RefSeq" id="WP_090202919.1">
    <property type="nucleotide sequence ID" value="NZ_FOZM01000001.1"/>
</dbReference>
<evidence type="ECO:0000313" key="3">
    <source>
        <dbReference type="Proteomes" id="UP000198926"/>
    </source>
</evidence>
<keyword evidence="1" id="KW-0732">Signal</keyword>